<comment type="caution">
    <text evidence="3">The sequence shown here is derived from an EMBL/GenBank/DDBJ whole genome shotgun (WGS) entry which is preliminary data.</text>
</comment>
<dbReference type="GO" id="GO:0003924">
    <property type="term" value="F:GTPase activity"/>
    <property type="evidence" value="ECO:0007669"/>
    <property type="project" value="TreeGrafter"/>
</dbReference>
<gene>
    <name evidence="3" type="ORF">PBRASI_LOCUS5359</name>
</gene>
<dbReference type="Gene3D" id="1.10.1580.10">
    <property type="match status" value="1"/>
</dbReference>
<dbReference type="PANTHER" id="PTHR45782:SF4">
    <property type="entry name" value="MITOCHONDRIAL RIBOSOME-ASSOCIATED GTPASE 1"/>
    <property type="match status" value="1"/>
</dbReference>
<proteinExistence type="predicted"/>
<evidence type="ECO:0000313" key="3">
    <source>
        <dbReference type="EMBL" id="CAG8556384.1"/>
    </source>
</evidence>
<dbReference type="GO" id="GO:0005739">
    <property type="term" value="C:mitochondrion"/>
    <property type="evidence" value="ECO:0007669"/>
    <property type="project" value="TreeGrafter"/>
</dbReference>
<sequence>PLPSLRQDFAPVSKSVMNWIPPQQGLRRLHERFVNIGLVIEVRDARISFISLAWIRKHDKNDLNTKFDEIVSEKERIIVYNKANLADENMEANVRKVIKKESGHPVIFTDSKRNKGIKTIFRKAIAQMYQGSLRRRLIRALIVGMPHVGKHSLIASMRNYGINHGNAPNVRQKISGSNIQVWHNPLIYIMHPPVNIIPTVTNPIDVLKFAVTSGMCDQVADPLLLADYILWNLNRFSVFKYVHRCNLASPTDSISEVLESLSSTKVSSTGNKDLQSAAREFIKWFREGLLGRVTLDDVSNTLAENDDESKNVKDVEGTVLRKMMWERKKKFAKDKLRQSIL</sequence>
<evidence type="ECO:0000313" key="4">
    <source>
        <dbReference type="Proteomes" id="UP000789739"/>
    </source>
</evidence>
<keyword evidence="4" id="KW-1185">Reference proteome</keyword>
<feature type="non-terminal residue" evidence="3">
    <location>
        <position position="1"/>
    </location>
</feature>
<reference evidence="3" key="1">
    <citation type="submission" date="2021-06" db="EMBL/GenBank/DDBJ databases">
        <authorList>
            <person name="Kallberg Y."/>
            <person name="Tangrot J."/>
            <person name="Rosling A."/>
        </authorList>
    </citation>
    <scope>NUCLEOTIDE SEQUENCE</scope>
    <source>
        <strain evidence="3">BR232B</strain>
    </source>
</reference>
<dbReference type="Proteomes" id="UP000789739">
    <property type="component" value="Unassembled WGS sequence"/>
</dbReference>
<dbReference type="GO" id="GO:0005525">
    <property type="term" value="F:GTP binding"/>
    <property type="evidence" value="ECO:0007669"/>
    <property type="project" value="UniProtKB-KW"/>
</dbReference>
<dbReference type="EMBL" id="CAJVPI010000618">
    <property type="protein sequence ID" value="CAG8556384.1"/>
    <property type="molecule type" value="Genomic_DNA"/>
</dbReference>
<dbReference type="Gene3D" id="3.40.50.300">
    <property type="entry name" value="P-loop containing nucleotide triphosphate hydrolases"/>
    <property type="match status" value="1"/>
</dbReference>
<dbReference type="GO" id="GO:0032543">
    <property type="term" value="P:mitochondrial translation"/>
    <property type="evidence" value="ECO:0007669"/>
    <property type="project" value="TreeGrafter"/>
</dbReference>
<protein>
    <submittedName>
        <fullName evidence="3">533_t:CDS:1</fullName>
    </submittedName>
</protein>
<dbReference type="PANTHER" id="PTHR45782">
    <property type="entry name" value="MITOCHONDRIAL RIBOSOME-ASSOCIATED GTPASE 1"/>
    <property type="match status" value="1"/>
</dbReference>
<dbReference type="SUPFAM" id="SSF52540">
    <property type="entry name" value="P-loop containing nucleoside triphosphate hydrolases"/>
    <property type="match status" value="1"/>
</dbReference>
<dbReference type="AlphaFoldDB" id="A0A9N9B5K2"/>
<name>A0A9N9B5K2_9GLOM</name>
<keyword evidence="1" id="KW-0547">Nucleotide-binding</keyword>
<evidence type="ECO:0000256" key="1">
    <source>
        <dbReference type="ARBA" id="ARBA00022741"/>
    </source>
</evidence>
<organism evidence="3 4">
    <name type="scientific">Paraglomus brasilianum</name>
    <dbReference type="NCBI Taxonomy" id="144538"/>
    <lineage>
        <taxon>Eukaryota</taxon>
        <taxon>Fungi</taxon>
        <taxon>Fungi incertae sedis</taxon>
        <taxon>Mucoromycota</taxon>
        <taxon>Glomeromycotina</taxon>
        <taxon>Glomeromycetes</taxon>
        <taxon>Paraglomerales</taxon>
        <taxon>Paraglomeraceae</taxon>
        <taxon>Paraglomus</taxon>
    </lineage>
</organism>
<dbReference type="OrthoDB" id="269151at2759"/>
<accession>A0A9N9B5K2</accession>
<dbReference type="InterPro" id="IPR027417">
    <property type="entry name" value="P-loop_NTPase"/>
</dbReference>
<keyword evidence="2" id="KW-0342">GTP-binding</keyword>
<dbReference type="InterPro" id="IPR023179">
    <property type="entry name" value="GTP-bd_ortho_bundle_sf"/>
</dbReference>
<evidence type="ECO:0000256" key="2">
    <source>
        <dbReference type="ARBA" id="ARBA00023134"/>
    </source>
</evidence>